<keyword evidence="3 12" id="KW-1003">Cell membrane</keyword>
<dbReference type="Proteomes" id="UP000250369">
    <property type="component" value="Unassembled WGS sequence"/>
</dbReference>
<feature type="transmembrane region" description="Helical" evidence="12">
    <location>
        <begin position="263"/>
        <end position="283"/>
    </location>
</feature>
<feature type="transmembrane region" description="Helical" evidence="12">
    <location>
        <begin position="599"/>
        <end position="620"/>
    </location>
</feature>
<dbReference type="RefSeq" id="WP_113034776.1">
    <property type="nucleotide sequence ID" value="NZ_QMFB01000024.1"/>
</dbReference>
<keyword evidence="8 12" id="KW-0472">Membrane</keyword>
<dbReference type="Pfam" id="PF21760">
    <property type="entry name" value="SecD_1st"/>
    <property type="match status" value="1"/>
</dbReference>
<dbReference type="GO" id="GO:0015450">
    <property type="term" value="F:protein-transporting ATPase activity"/>
    <property type="evidence" value="ECO:0007669"/>
    <property type="project" value="InterPro"/>
</dbReference>
<comment type="similarity">
    <text evidence="11">In the N-terminal section; belongs to the SecD/SecF family. SecD subfamily.</text>
</comment>
<dbReference type="NCBIfam" id="TIGR00966">
    <property type="entry name" value="transloc_SecF"/>
    <property type="match status" value="1"/>
</dbReference>
<feature type="transmembrane region" description="Helical" evidence="12">
    <location>
        <begin position="429"/>
        <end position="447"/>
    </location>
</feature>
<feature type="domain" description="Protein export membrane protein SecD/SecF C-terminal" evidence="14">
    <location>
        <begin position="520"/>
        <end position="705"/>
    </location>
</feature>
<comment type="similarity">
    <text evidence="10">In the C-terminal section; belongs to the SecD/SecF family. SecF subfamily.</text>
</comment>
<dbReference type="Gene3D" id="3.90.550.10">
    <property type="entry name" value="Spore Coat Polysaccharide Biosynthesis Protein SpsA, Chain A"/>
    <property type="match status" value="1"/>
</dbReference>
<comment type="subunit">
    <text evidence="12">Forms a complex with SecD. Part of the essential Sec protein translocation apparatus which comprises SecA, SecYEG and auxiliary proteins SecDF. Other proteins may also be involved.</text>
</comment>
<dbReference type="FunFam" id="1.20.1640.10:FF:000024">
    <property type="entry name" value="Multifunctional fusion protein"/>
    <property type="match status" value="1"/>
</dbReference>
<evidence type="ECO:0000256" key="5">
    <source>
        <dbReference type="ARBA" id="ARBA00022927"/>
    </source>
</evidence>
<evidence type="ECO:0000256" key="6">
    <source>
        <dbReference type="ARBA" id="ARBA00022989"/>
    </source>
</evidence>
<dbReference type="SUPFAM" id="SSF53335">
    <property type="entry name" value="S-adenosyl-L-methionine-dependent methyltransferases"/>
    <property type="match status" value="1"/>
</dbReference>
<dbReference type="NCBIfam" id="TIGR00916">
    <property type="entry name" value="2A0604s01"/>
    <property type="match status" value="2"/>
</dbReference>
<dbReference type="EMBL" id="QMFB01000024">
    <property type="protein sequence ID" value="RAV15292.1"/>
    <property type="molecule type" value="Genomic_DNA"/>
</dbReference>
<dbReference type="InterPro" id="IPR022813">
    <property type="entry name" value="SecD/SecF_arch_bac"/>
</dbReference>
<comment type="caution">
    <text evidence="12">Lacks conserved residue(s) required for the propagation of feature annotation.</text>
</comment>
<dbReference type="InterPro" id="IPR048634">
    <property type="entry name" value="SecD_SecF_C"/>
</dbReference>
<reference evidence="17 18" key="1">
    <citation type="journal article" date="2009" name="Int. J. Syst. Evol. Microbiol.">
        <title>Paenibacillus contaminans sp. nov., isolated from a contaminated laboratory plate.</title>
        <authorList>
            <person name="Chou J.H."/>
            <person name="Lee J.H."/>
            <person name="Lin M.C."/>
            <person name="Chang P.S."/>
            <person name="Arun A.B."/>
            <person name="Young C.C."/>
            <person name="Chen W.M."/>
        </authorList>
    </citation>
    <scope>NUCLEOTIDE SEQUENCE [LARGE SCALE GENOMIC DNA]</scope>
    <source>
        <strain evidence="17 18">CKOBP-6</strain>
    </source>
</reference>
<feature type="transmembrane region" description="Helical" evidence="12">
    <location>
        <begin position="653"/>
        <end position="671"/>
    </location>
</feature>
<dbReference type="InterPro" id="IPR005665">
    <property type="entry name" value="SecF_bac"/>
</dbReference>
<dbReference type="Pfam" id="PF02355">
    <property type="entry name" value="SecD_SecF_C"/>
    <property type="match status" value="2"/>
</dbReference>
<keyword evidence="4 12" id="KW-0812">Transmembrane</keyword>
<comment type="caution">
    <text evidence="17">The sequence shown here is derived from an EMBL/GenBank/DDBJ whole genome shotgun (WGS) entry which is preliminary data.</text>
</comment>
<evidence type="ECO:0000256" key="3">
    <source>
        <dbReference type="ARBA" id="ARBA00022475"/>
    </source>
</evidence>
<dbReference type="GO" id="GO:0065002">
    <property type="term" value="P:intracellular protein transmembrane transport"/>
    <property type="evidence" value="ECO:0007669"/>
    <property type="project" value="UniProtKB-UniRule"/>
</dbReference>
<dbReference type="InterPro" id="IPR022645">
    <property type="entry name" value="SecD/SecF_bac"/>
</dbReference>
<dbReference type="CDD" id="cd04186">
    <property type="entry name" value="GT_2_like_c"/>
    <property type="match status" value="1"/>
</dbReference>
<feature type="transmembrane region" description="Helical" evidence="12">
    <location>
        <begin position="677"/>
        <end position="702"/>
    </location>
</feature>
<comment type="similarity">
    <text evidence="12">Belongs to the SecD/SecF family. SecF subfamily.</text>
</comment>
<protein>
    <recommendedName>
        <fullName evidence="12">Protein-export membrane protein SecF</fullName>
    </recommendedName>
</protein>
<accession>A0A329M6I7</accession>
<dbReference type="PRINTS" id="PR01755">
    <property type="entry name" value="SECFTRNLCASE"/>
</dbReference>
<dbReference type="InterPro" id="IPR029044">
    <property type="entry name" value="Nucleotide-diphossugar_trans"/>
</dbReference>
<dbReference type="InterPro" id="IPR048631">
    <property type="entry name" value="SecD_1st"/>
</dbReference>
<evidence type="ECO:0000256" key="7">
    <source>
        <dbReference type="ARBA" id="ARBA00023010"/>
    </source>
</evidence>
<feature type="domain" description="Protein export membrane protein SecD/SecF C-terminal" evidence="14">
    <location>
        <begin position="222"/>
        <end position="390"/>
    </location>
</feature>
<dbReference type="Pfam" id="PF07549">
    <property type="entry name" value="Sec_GG"/>
    <property type="match status" value="1"/>
</dbReference>
<dbReference type="PANTHER" id="PTHR30081">
    <property type="entry name" value="PROTEIN-EXPORT MEMBRANE PROTEIN SEC"/>
    <property type="match status" value="1"/>
</dbReference>
<dbReference type="SUPFAM" id="SSF53448">
    <property type="entry name" value="Nucleotide-diphospho-sugar transferases"/>
    <property type="match status" value="1"/>
</dbReference>
<dbReference type="Gene3D" id="3.30.70.3220">
    <property type="match status" value="1"/>
</dbReference>
<dbReference type="Gene3D" id="1.20.1640.10">
    <property type="entry name" value="Multidrug efflux transporter AcrB transmembrane domain"/>
    <property type="match status" value="2"/>
</dbReference>
<comment type="function">
    <text evidence="9 12">Part of the Sec protein translocase complex. Interacts with the SecYEG preprotein conducting channel. SecDF uses the proton motive force (PMF) to complete protein translocation after the ATP-dependent function of SecA.</text>
</comment>
<feature type="transmembrane region" description="Helical" evidence="12">
    <location>
        <begin position="289"/>
        <end position="313"/>
    </location>
</feature>
<dbReference type="OrthoDB" id="9805019at2"/>
<evidence type="ECO:0000259" key="13">
    <source>
        <dbReference type="Pfam" id="PF00535"/>
    </source>
</evidence>
<organism evidence="17 18">
    <name type="scientific">Paenibacillus contaminans</name>
    <dbReference type="NCBI Taxonomy" id="450362"/>
    <lineage>
        <taxon>Bacteria</taxon>
        <taxon>Bacillati</taxon>
        <taxon>Bacillota</taxon>
        <taxon>Bacilli</taxon>
        <taxon>Bacillales</taxon>
        <taxon>Paenibacillaceae</taxon>
        <taxon>Paenibacillus</taxon>
    </lineage>
</organism>
<dbReference type="GO" id="GO:0006605">
    <property type="term" value="P:protein targeting"/>
    <property type="evidence" value="ECO:0007669"/>
    <property type="project" value="UniProtKB-UniRule"/>
</dbReference>
<evidence type="ECO:0000256" key="4">
    <source>
        <dbReference type="ARBA" id="ARBA00022692"/>
    </source>
</evidence>
<evidence type="ECO:0000259" key="15">
    <source>
        <dbReference type="Pfam" id="PF21760"/>
    </source>
</evidence>
<keyword evidence="7 12" id="KW-0811">Translocation</keyword>
<dbReference type="Gene3D" id="3.40.50.150">
    <property type="entry name" value="Vaccinia Virus protein VP39"/>
    <property type="match status" value="1"/>
</dbReference>
<feature type="domain" description="Glycosyltransferase 2-like" evidence="13">
    <location>
        <begin position="742"/>
        <end position="874"/>
    </location>
</feature>
<evidence type="ECO:0000259" key="16">
    <source>
        <dbReference type="Pfam" id="PF22599"/>
    </source>
</evidence>
<dbReference type="InterPro" id="IPR022646">
    <property type="entry name" value="SecD/SecF_CS"/>
</dbReference>
<evidence type="ECO:0000256" key="1">
    <source>
        <dbReference type="ARBA" id="ARBA00004651"/>
    </source>
</evidence>
<dbReference type="InterPro" id="IPR029063">
    <property type="entry name" value="SAM-dependent_MTases_sf"/>
</dbReference>
<evidence type="ECO:0000256" key="12">
    <source>
        <dbReference type="HAMAP-Rule" id="MF_01464"/>
    </source>
</evidence>
<evidence type="ECO:0000256" key="11">
    <source>
        <dbReference type="ARBA" id="ARBA00061053"/>
    </source>
</evidence>
<feature type="transmembrane region" description="Helical" evidence="12">
    <location>
        <begin position="571"/>
        <end position="593"/>
    </location>
</feature>
<keyword evidence="18" id="KW-1185">Reference proteome</keyword>
<gene>
    <name evidence="12" type="primary">secF</name>
    <name evidence="17" type="ORF">DQG23_30275</name>
</gene>
<dbReference type="HAMAP" id="MF_01464_B">
    <property type="entry name" value="SecF_B"/>
    <property type="match status" value="1"/>
</dbReference>
<evidence type="ECO:0000259" key="14">
    <source>
        <dbReference type="Pfam" id="PF02355"/>
    </source>
</evidence>
<dbReference type="PANTHER" id="PTHR30081:SF1">
    <property type="entry name" value="PROTEIN TRANSLOCASE SUBUNIT SECD"/>
    <property type="match status" value="1"/>
</dbReference>
<evidence type="ECO:0000256" key="2">
    <source>
        <dbReference type="ARBA" id="ARBA00022448"/>
    </source>
</evidence>
<keyword evidence="6 12" id="KW-1133">Transmembrane helix</keyword>
<dbReference type="SUPFAM" id="SSF82866">
    <property type="entry name" value="Multidrug efflux transporter AcrB transmembrane domain"/>
    <property type="match status" value="2"/>
</dbReference>
<dbReference type="InterPro" id="IPR001173">
    <property type="entry name" value="Glyco_trans_2-like"/>
</dbReference>
<dbReference type="CDD" id="cd02440">
    <property type="entry name" value="AdoMet_MTases"/>
    <property type="match status" value="1"/>
</dbReference>
<keyword evidence="5 12" id="KW-0653">Protein transport</keyword>
<dbReference type="Pfam" id="PF00535">
    <property type="entry name" value="Glycos_transf_2"/>
    <property type="match status" value="1"/>
</dbReference>
<feature type="domain" description="SecDF P1 head subdomain" evidence="16">
    <location>
        <begin position="133"/>
        <end position="216"/>
    </location>
</feature>
<dbReference type="AlphaFoldDB" id="A0A329M6I7"/>
<dbReference type="InterPro" id="IPR054384">
    <property type="entry name" value="SecDF_P1_head"/>
</dbReference>
<evidence type="ECO:0000313" key="17">
    <source>
        <dbReference type="EMBL" id="RAV15292.1"/>
    </source>
</evidence>
<comment type="subcellular location">
    <subcellularLocation>
        <location evidence="1 12">Cell membrane</location>
        <topology evidence="1 12">Multi-pass membrane protein</topology>
    </subcellularLocation>
</comment>
<sequence length="1189" mass="130952">MLNYKRIAAFLISVILTLFVIAATSGNILQQMRLGLDLKGGFEVLYEASPSTDGMEVTREALMQTAKSLEHRVNALGTSEPEIWTEGSRYIRVRLAGVEDERNVRELLKKPAELTIRGPDGTIELYGRDFVEGAAAVVYDKAQRPMIRVEVKEKEKLRKLSERLLHQPISIYLDETLLTEPTINAVMTDGISTIYGNYMPEQAKELADNINLGALPLKLTEKYAQSVGASLGQHSLKETALAGLTGSILILIFMLVLYRMAGVVASITLITYTWLLLLVMNGLNATLTLPGIAAIVLGIGMAVDANIITYARFKEEAAKEPDLLKALKASSSHSFRTIMDANVTTALAAIVLFQVGTGAIRGFALTLLVSIALSFLTNVYMSQWLLKTLMQTRLFRRPSAFAAGITKQEPFVKDKTSARGFDFAGKRKLFYAISIALTIVGIASLAVQGLHLGVDFKAGTTLDITLGQSIDKQRAEQIVRDAGFRPSTVTIGGDGQNRVSLRFETILDPNLGEGDQVVAAFAAVYGNQIEREENTVDPGIARDLAFKAVIAVAVASAGILLYLAFRFQWSFALAAIVALLHDAFIVVSTFSLFRIEVNLTFIAALLTIIGYSINDTVVTFDRIRENVKRERPVSTEQYASIVNASIMQTLGRSVNTVVAVLFPSVALLFWGSESIRVFSLAMTIGLIAGMYSSIFIASQIWLSIRIKLGNKPETRSERPRNPRFAEIEPIEDVSGAETMLTSIVIITYNKLDYTKSCIESIRKHTAPDSYEMIVVDNHSSDETVSWLREQSDIVVIYNDFNAGFPAACNQGIGIAKGDAILLLNNDTVVTARWLENMLIALHSDPQIGAVGTVTNSCSYYQTIPAMYKNMEGMQLFAEAFNRSNPILWEERLKLVGYNMLIKRHILEEIGELDERFTPGNCEDDDLSYRIRRAGYRLLLCKDTFIHHYGSVSFGERAVEFNKLISSNRQKFMDKWGFHPDRATEIRSDLVDRIPGTAGDAAPHVLEIGCGLGGTLLKIKDKFPEAVLYGADANGNAAEGASLVCSAPAYTGTAEQALELHSPASLDVVILHNTFHSLHNPISALHRCRETLREGGVLLAVVPNIFQPSTLFRLLDNSIQRDELLGMASPEIRDWLSKAGFENIEVTGIYNSATTEDRQFMEAVASLRGTEAPVNYNFREFVVRAVRSHA</sequence>
<dbReference type="GO" id="GO:0005886">
    <property type="term" value="C:plasma membrane"/>
    <property type="evidence" value="ECO:0007669"/>
    <property type="project" value="UniProtKB-SubCell"/>
</dbReference>
<evidence type="ECO:0000313" key="18">
    <source>
        <dbReference type="Proteomes" id="UP000250369"/>
    </source>
</evidence>
<dbReference type="Pfam" id="PF22599">
    <property type="entry name" value="SecDF_P1_head"/>
    <property type="match status" value="1"/>
</dbReference>
<dbReference type="InterPro" id="IPR055344">
    <property type="entry name" value="SecD_SecF_C_bact"/>
</dbReference>
<name>A0A329M6I7_9BACL</name>
<feature type="transmembrane region" description="Helical" evidence="12">
    <location>
        <begin position="362"/>
        <end position="386"/>
    </location>
</feature>
<feature type="transmembrane region" description="Helical" evidence="12">
    <location>
        <begin position="334"/>
        <end position="356"/>
    </location>
</feature>
<feature type="domain" description="Protein translocase subunit SecDF P1" evidence="15">
    <location>
        <begin position="63"/>
        <end position="120"/>
    </location>
</feature>
<proteinExistence type="inferred from homology"/>
<evidence type="ECO:0000256" key="8">
    <source>
        <dbReference type="ARBA" id="ARBA00023136"/>
    </source>
</evidence>
<evidence type="ECO:0000256" key="9">
    <source>
        <dbReference type="ARBA" id="ARBA00059018"/>
    </source>
</evidence>
<dbReference type="Pfam" id="PF13489">
    <property type="entry name" value="Methyltransf_23"/>
    <property type="match status" value="1"/>
</dbReference>
<dbReference type="GO" id="GO:0043952">
    <property type="term" value="P:protein transport by the Sec complex"/>
    <property type="evidence" value="ECO:0007669"/>
    <property type="project" value="UniProtKB-UniRule"/>
</dbReference>
<keyword evidence="2 12" id="KW-0813">Transport</keyword>
<feature type="transmembrane region" description="Helical" evidence="12">
    <location>
        <begin position="240"/>
        <end position="258"/>
    </location>
</feature>
<feature type="transmembrane region" description="Helical" evidence="12">
    <location>
        <begin position="544"/>
        <end position="564"/>
    </location>
</feature>
<evidence type="ECO:0000256" key="10">
    <source>
        <dbReference type="ARBA" id="ARBA00060856"/>
    </source>
</evidence>